<sequence length="254" mass="28918">MCLVAFSWKSHTEYPLIISTNRDEFFNRPSEKMHLWESGFYAGKDLRSGGTWMGIHPNGRWSLLTNYRDFSNPRNAKISRGKLVQAWLESSITAKEYLKGIQKHQDQYDGFNLLVSDGNKLFYLSNYSPEILEVKPGVYGLSNALLNDPWPKVELAKSQLKTLIQSDFSTNDLINILKSRETHPQDTLPKTGVPPEMESALSAQLIRMSGNYGTVSAAALVQDKSGLVQLKQRSYQWNPAQYSDLDFQFQIEQT</sequence>
<reference evidence="2" key="1">
    <citation type="submission" date="2016-10" db="EMBL/GenBank/DDBJ databases">
        <authorList>
            <person name="Varghese N."/>
            <person name="Submissions S."/>
        </authorList>
    </citation>
    <scope>NUCLEOTIDE SEQUENCE [LARGE SCALE GENOMIC DNA]</scope>
    <source>
        <strain evidence="2">DSM 23445</strain>
    </source>
</reference>
<dbReference type="Proteomes" id="UP000199673">
    <property type="component" value="Unassembled WGS sequence"/>
</dbReference>
<protein>
    <submittedName>
        <fullName evidence="1">Uncharacterized conserved protein, contains NRDE domain</fullName>
    </submittedName>
</protein>
<accession>A0A1I7CWF1</accession>
<proteinExistence type="predicted"/>
<dbReference type="PANTHER" id="PTHR17985">
    <property type="entry name" value="SER/THR-RICH PROTEIN T10 IN DGCR REGION"/>
    <property type="match status" value="1"/>
</dbReference>
<dbReference type="Pfam" id="PF05742">
    <property type="entry name" value="TANGO2"/>
    <property type="match status" value="1"/>
</dbReference>
<dbReference type="OrthoDB" id="4380123at2"/>
<dbReference type="STRING" id="305507.SAMN04489724_3515"/>
<name>A0A1I7CWF1_9BACT</name>
<dbReference type="AlphaFoldDB" id="A0A1I7CWF1"/>
<gene>
    <name evidence="1" type="ORF">SAMN04489724_3515</name>
</gene>
<keyword evidence="2" id="KW-1185">Reference proteome</keyword>
<dbReference type="InterPro" id="IPR008551">
    <property type="entry name" value="TANGO2"/>
</dbReference>
<dbReference type="RefSeq" id="WP_091695860.1">
    <property type="nucleotide sequence ID" value="NZ_FPBF01000005.1"/>
</dbReference>
<organism evidence="1 2">
    <name type="scientific">Algoriphagus locisalis</name>
    <dbReference type="NCBI Taxonomy" id="305507"/>
    <lineage>
        <taxon>Bacteria</taxon>
        <taxon>Pseudomonadati</taxon>
        <taxon>Bacteroidota</taxon>
        <taxon>Cytophagia</taxon>
        <taxon>Cytophagales</taxon>
        <taxon>Cyclobacteriaceae</taxon>
        <taxon>Algoriphagus</taxon>
    </lineage>
</organism>
<dbReference type="PANTHER" id="PTHR17985:SF8">
    <property type="entry name" value="TRANSPORT AND GOLGI ORGANIZATION PROTEIN 2 HOMOLOG"/>
    <property type="match status" value="1"/>
</dbReference>
<evidence type="ECO:0000313" key="2">
    <source>
        <dbReference type="Proteomes" id="UP000199673"/>
    </source>
</evidence>
<evidence type="ECO:0000313" key="1">
    <source>
        <dbReference type="EMBL" id="SFU03763.1"/>
    </source>
</evidence>
<dbReference type="EMBL" id="FPBF01000005">
    <property type="protein sequence ID" value="SFU03763.1"/>
    <property type="molecule type" value="Genomic_DNA"/>
</dbReference>